<dbReference type="OrthoDB" id="2634326at2759"/>
<evidence type="ECO:0000313" key="3">
    <source>
        <dbReference type="Proteomes" id="UP000053593"/>
    </source>
</evidence>
<evidence type="ECO:0000313" key="2">
    <source>
        <dbReference type="EMBL" id="KIK56402.1"/>
    </source>
</evidence>
<evidence type="ECO:0000256" key="1">
    <source>
        <dbReference type="SAM" id="Phobius"/>
    </source>
</evidence>
<keyword evidence="3" id="KW-1185">Reference proteome</keyword>
<dbReference type="Proteomes" id="UP000053593">
    <property type="component" value="Unassembled WGS sequence"/>
</dbReference>
<name>A0A0D0CEC8_9AGAR</name>
<feature type="non-terminal residue" evidence="2">
    <location>
        <position position="1"/>
    </location>
</feature>
<sequence>VGAFTEDLDHLDFLFYAGIPVWFLCMTSAMPYVRIDSVVPLICEDHSQQLRRPGGFVLDCTDASPPHRIVYNGAPNQPGRYCSMASYLDSLVNGHQVSLLGSQNVRAKALSSASFKSTQNLRGHSRHSKNGRYKHEPCEYF</sequence>
<keyword evidence="1" id="KW-0472">Membrane</keyword>
<feature type="transmembrane region" description="Helical" evidence="1">
    <location>
        <begin position="13"/>
        <end position="33"/>
    </location>
</feature>
<gene>
    <name evidence="2" type="ORF">GYMLUDRAFT_174377</name>
</gene>
<organism evidence="2 3">
    <name type="scientific">Collybiopsis luxurians FD-317 M1</name>
    <dbReference type="NCBI Taxonomy" id="944289"/>
    <lineage>
        <taxon>Eukaryota</taxon>
        <taxon>Fungi</taxon>
        <taxon>Dikarya</taxon>
        <taxon>Basidiomycota</taxon>
        <taxon>Agaricomycotina</taxon>
        <taxon>Agaricomycetes</taxon>
        <taxon>Agaricomycetidae</taxon>
        <taxon>Agaricales</taxon>
        <taxon>Marasmiineae</taxon>
        <taxon>Omphalotaceae</taxon>
        <taxon>Collybiopsis</taxon>
        <taxon>Collybiopsis luxurians</taxon>
    </lineage>
</organism>
<proteinExistence type="predicted"/>
<keyword evidence="1" id="KW-0812">Transmembrane</keyword>
<dbReference type="AlphaFoldDB" id="A0A0D0CEC8"/>
<accession>A0A0D0CEC8</accession>
<protein>
    <submittedName>
        <fullName evidence="2">Uncharacterized protein</fullName>
    </submittedName>
</protein>
<dbReference type="EMBL" id="KN834798">
    <property type="protein sequence ID" value="KIK56402.1"/>
    <property type="molecule type" value="Genomic_DNA"/>
</dbReference>
<keyword evidence="1" id="KW-1133">Transmembrane helix</keyword>
<dbReference type="HOGENOM" id="CLU_150168_0_0_1"/>
<reference evidence="2 3" key="1">
    <citation type="submission" date="2014-04" db="EMBL/GenBank/DDBJ databases">
        <title>Evolutionary Origins and Diversification of the Mycorrhizal Mutualists.</title>
        <authorList>
            <consortium name="DOE Joint Genome Institute"/>
            <consortium name="Mycorrhizal Genomics Consortium"/>
            <person name="Kohler A."/>
            <person name="Kuo A."/>
            <person name="Nagy L.G."/>
            <person name="Floudas D."/>
            <person name="Copeland A."/>
            <person name="Barry K.W."/>
            <person name="Cichocki N."/>
            <person name="Veneault-Fourrey C."/>
            <person name="LaButti K."/>
            <person name="Lindquist E.A."/>
            <person name="Lipzen A."/>
            <person name="Lundell T."/>
            <person name="Morin E."/>
            <person name="Murat C."/>
            <person name="Riley R."/>
            <person name="Ohm R."/>
            <person name="Sun H."/>
            <person name="Tunlid A."/>
            <person name="Henrissat B."/>
            <person name="Grigoriev I.V."/>
            <person name="Hibbett D.S."/>
            <person name="Martin F."/>
        </authorList>
    </citation>
    <scope>NUCLEOTIDE SEQUENCE [LARGE SCALE GENOMIC DNA]</scope>
    <source>
        <strain evidence="2 3">FD-317 M1</strain>
    </source>
</reference>